<reference evidence="1 2" key="1">
    <citation type="journal article" date="2014" name="Am. J. Bot.">
        <title>Genome assembly and annotation for red clover (Trifolium pratense; Fabaceae).</title>
        <authorList>
            <person name="Istvanek J."/>
            <person name="Jaros M."/>
            <person name="Krenek A."/>
            <person name="Repkova J."/>
        </authorList>
    </citation>
    <scope>NUCLEOTIDE SEQUENCE [LARGE SCALE GENOMIC DNA]</scope>
    <source>
        <strain evidence="2">cv. Tatra</strain>
        <tissue evidence="1">Young leaves</tissue>
    </source>
</reference>
<evidence type="ECO:0000313" key="2">
    <source>
        <dbReference type="Proteomes" id="UP000236291"/>
    </source>
</evidence>
<sequence length="133" mass="14539">MEKTEVVRDELMYDEGASNHVAAGAELESIADLTPNVCGSPEVTMQYNLLASPHEDDYSFPEATNQTPYFEGLTSSNAHFKTENSNAGFPFETDQEVKANYNSFLDSDSAVGEVYISYETSQNAPAFVDDSTA</sequence>
<dbReference type="EMBL" id="ASHM01037875">
    <property type="protein sequence ID" value="PNX80400.1"/>
    <property type="molecule type" value="Genomic_DNA"/>
</dbReference>
<dbReference type="Proteomes" id="UP000236291">
    <property type="component" value="Unassembled WGS sequence"/>
</dbReference>
<organism evidence="1 2">
    <name type="scientific">Trifolium pratense</name>
    <name type="common">Red clover</name>
    <dbReference type="NCBI Taxonomy" id="57577"/>
    <lineage>
        <taxon>Eukaryota</taxon>
        <taxon>Viridiplantae</taxon>
        <taxon>Streptophyta</taxon>
        <taxon>Embryophyta</taxon>
        <taxon>Tracheophyta</taxon>
        <taxon>Spermatophyta</taxon>
        <taxon>Magnoliopsida</taxon>
        <taxon>eudicotyledons</taxon>
        <taxon>Gunneridae</taxon>
        <taxon>Pentapetalae</taxon>
        <taxon>rosids</taxon>
        <taxon>fabids</taxon>
        <taxon>Fabales</taxon>
        <taxon>Fabaceae</taxon>
        <taxon>Papilionoideae</taxon>
        <taxon>50 kb inversion clade</taxon>
        <taxon>NPAAA clade</taxon>
        <taxon>Hologalegina</taxon>
        <taxon>IRL clade</taxon>
        <taxon>Trifolieae</taxon>
        <taxon>Trifolium</taxon>
    </lineage>
</organism>
<name>A0A2K3LPD9_TRIPR</name>
<reference evidence="1 2" key="2">
    <citation type="journal article" date="2017" name="Front. Plant Sci.">
        <title>Gene Classification and Mining of Molecular Markers Useful in Red Clover (Trifolium pratense) Breeding.</title>
        <authorList>
            <person name="Istvanek J."/>
            <person name="Dluhosova J."/>
            <person name="Dluhos P."/>
            <person name="Patkova L."/>
            <person name="Nedelnik J."/>
            <person name="Repkova J."/>
        </authorList>
    </citation>
    <scope>NUCLEOTIDE SEQUENCE [LARGE SCALE GENOMIC DNA]</scope>
    <source>
        <strain evidence="2">cv. Tatra</strain>
        <tissue evidence="1">Young leaves</tissue>
    </source>
</reference>
<proteinExistence type="predicted"/>
<comment type="caution">
    <text evidence="1">The sequence shown here is derived from an EMBL/GenBank/DDBJ whole genome shotgun (WGS) entry which is preliminary data.</text>
</comment>
<evidence type="ECO:0000313" key="1">
    <source>
        <dbReference type="EMBL" id="PNX80400.1"/>
    </source>
</evidence>
<protein>
    <submittedName>
        <fullName evidence="1">Uncharacterized protein</fullName>
    </submittedName>
</protein>
<gene>
    <name evidence="1" type="ORF">L195_g036399</name>
</gene>
<dbReference type="AlphaFoldDB" id="A0A2K3LPD9"/>
<accession>A0A2K3LPD9</accession>